<organism evidence="1">
    <name type="scientific">bioreactor metagenome</name>
    <dbReference type="NCBI Taxonomy" id="1076179"/>
    <lineage>
        <taxon>unclassified sequences</taxon>
        <taxon>metagenomes</taxon>
        <taxon>ecological metagenomes</taxon>
    </lineage>
</organism>
<dbReference type="EMBL" id="VSSQ01042464">
    <property type="protein sequence ID" value="MPM96050.1"/>
    <property type="molecule type" value="Genomic_DNA"/>
</dbReference>
<protein>
    <submittedName>
        <fullName evidence="1">Uncharacterized protein</fullName>
    </submittedName>
</protein>
<evidence type="ECO:0000313" key="1">
    <source>
        <dbReference type="EMBL" id="MPM96050.1"/>
    </source>
</evidence>
<proteinExistence type="predicted"/>
<sequence length="92" mass="10365">MNGVLAHEQWNAQTVLGGHAHGFAAFFARNMQNGTGEAGLNKGKIVRTGVPHDELAHFLFQGHTSEQIGHALFYAQRRVQISRLWFWHCLLQ</sequence>
<dbReference type="AlphaFoldDB" id="A0A645E2P7"/>
<reference evidence="1" key="1">
    <citation type="submission" date="2019-08" db="EMBL/GenBank/DDBJ databases">
        <authorList>
            <person name="Kucharzyk K."/>
            <person name="Murdoch R.W."/>
            <person name="Higgins S."/>
            <person name="Loffler F."/>
        </authorList>
    </citation>
    <scope>NUCLEOTIDE SEQUENCE</scope>
</reference>
<gene>
    <name evidence="1" type="ORF">SDC9_143206</name>
</gene>
<comment type="caution">
    <text evidence="1">The sequence shown here is derived from an EMBL/GenBank/DDBJ whole genome shotgun (WGS) entry which is preliminary data.</text>
</comment>
<accession>A0A645E2P7</accession>
<name>A0A645E2P7_9ZZZZ</name>